<dbReference type="GO" id="GO:0005886">
    <property type="term" value="C:plasma membrane"/>
    <property type="evidence" value="ECO:0007669"/>
    <property type="project" value="UniProtKB-SubCell"/>
</dbReference>
<dbReference type="GO" id="GO:0008381">
    <property type="term" value="F:mechanosensitive monoatomic ion channel activity"/>
    <property type="evidence" value="ECO:0007669"/>
    <property type="project" value="UniProtKB-UniRule"/>
</dbReference>
<dbReference type="FunFam" id="1.10.1200.120:FF:000001">
    <property type="entry name" value="Large-conductance mechanosensitive channel"/>
    <property type="match status" value="1"/>
</dbReference>
<evidence type="ECO:0000256" key="4">
    <source>
        <dbReference type="ARBA" id="ARBA00022448"/>
    </source>
</evidence>
<feature type="transmembrane region" description="Helical" evidence="11">
    <location>
        <begin position="78"/>
        <end position="96"/>
    </location>
</feature>
<dbReference type="Proteomes" id="UP001054892">
    <property type="component" value="Unassembled WGS sequence"/>
</dbReference>
<evidence type="ECO:0000313" key="15">
    <source>
        <dbReference type="Proteomes" id="UP001054892"/>
    </source>
</evidence>
<dbReference type="HAMAP" id="MF_00115">
    <property type="entry name" value="MscL"/>
    <property type="match status" value="1"/>
</dbReference>
<dbReference type="Gene3D" id="1.10.1200.120">
    <property type="entry name" value="Large-conductance mechanosensitive channel, MscL, domain 1"/>
    <property type="match status" value="1"/>
</dbReference>
<evidence type="ECO:0000313" key="13">
    <source>
        <dbReference type="EMBL" id="GJN53386.1"/>
    </source>
</evidence>
<comment type="caution">
    <text evidence="11">Lacks conserved residue(s) required for the propagation of feature annotation.</text>
</comment>
<organism evidence="12 14">
    <name type="scientific">Pseudomonas tohonis</name>
    <dbReference type="NCBI Taxonomy" id="2725477"/>
    <lineage>
        <taxon>Bacteria</taxon>
        <taxon>Pseudomonadati</taxon>
        <taxon>Pseudomonadota</taxon>
        <taxon>Gammaproteobacteria</taxon>
        <taxon>Pseudomonadales</taxon>
        <taxon>Pseudomonadaceae</taxon>
        <taxon>Pseudomonas</taxon>
    </lineage>
</organism>
<dbReference type="AlphaFoldDB" id="A0A6J4DZK7"/>
<sequence length="140" mass="14882">MSLLNEFKAFAVKGNVVDMAVGIIVGAAFGKIVSSFVGDVIMPPIGLLIGGVDFTDLAITLKAAQGDVPAVVLSYGKFIQTVLDFIIVAFAIFMGVKAINKLKREEAVAPSVPPAPTPEEVLLTEIRDLLKSQQQDKQQP</sequence>
<keyword evidence="5 11" id="KW-1003">Cell membrane</keyword>
<evidence type="ECO:0000256" key="10">
    <source>
        <dbReference type="ARBA" id="ARBA00023303"/>
    </source>
</evidence>
<keyword evidence="7 11" id="KW-1133">Transmembrane helix</keyword>
<dbReference type="InterPro" id="IPR001185">
    <property type="entry name" value="MS_channel"/>
</dbReference>
<dbReference type="EMBL" id="AP023189">
    <property type="protein sequence ID" value="BCG22927.1"/>
    <property type="molecule type" value="Genomic_DNA"/>
</dbReference>
<dbReference type="PANTHER" id="PTHR30266">
    <property type="entry name" value="MECHANOSENSITIVE CHANNEL MSCL"/>
    <property type="match status" value="1"/>
</dbReference>
<comment type="function">
    <text evidence="11">Channel that opens in response to stretch forces in the membrane lipid bilayer. May participate in the regulation of osmotic pressure changes within the cell.</text>
</comment>
<reference evidence="12 14" key="1">
    <citation type="submission" date="2020-05" db="EMBL/GenBank/DDBJ databases">
        <title>Characterization of novel class B3 metallo-beta-lactamase from novel Pseudomonas species.</title>
        <authorList>
            <person name="Yamada K."/>
            <person name="Aoki K."/>
            <person name="Ishii Y."/>
        </authorList>
    </citation>
    <scope>NUCLEOTIDE SEQUENCE [LARGE SCALE GENOMIC DNA]</scope>
    <source>
        <strain evidence="12 14">TUM18999</strain>
        <strain evidence="13 15">TUM20286</strain>
    </source>
</reference>
<dbReference type="NCBIfam" id="TIGR00220">
    <property type="entry name" value="mscL"/>
    <property type="match status" value="1"/>
</dbReference>
<evidence type="ECO:0000256" key="3">
    <source>
        <dbReference type="ARBA" id="ARBA00011255"/>
    </source>
</evidence>
<evidence type="ECO:0000256" key="9">
    <source>
        <dbReference type="ARBA" id="ARBA00023136"/>
    </source>
</evidence>
<dbReference type="Proteomes" id="UP000509383">
    <property type="component" value="Chromosome"/>
</dbReference>
<keyword evidence="10 11" id="KW-0407">Ion channel</keyword>
<keyword evidence="15" id="KW-1185">Reference proteome</keyword>
<keyword evidence="11" id="KW-0997">Cell inner membrane</keyword>
<gene>
    <name evidence="11 12" type="primary">mscL</name>
    <name evidence="12" type="ORF">TUM18999_11180</name>
    <name evidence="13" type="ORF">TUM20286_31380</name>
</gene>
<comment type="subcellular location">
    <subcellularLocation>
        <location evidence="11">Cell inner membrane</location>
        <topology evidence="11">Multi-pass membrane protein</topology>
    </subcellularLocation>
    <subcellularLocation>
        <location evidence="1">Cell membrane</location>
        <topology evidence="1">Multi-pass membrane protein</topology>
    </subcellularLocation>
</comment>
<evidence type="ECO:0000256" key="7">
    <source>
        <dbReference type="ARBA" id="ARBA00022989"/>
    </source>
</evidence>
<keyword evidence="9 11" id="KW-0472">Membrane</keyword>
<dbReference type="Pfam" id="PF01741">
    <property type="entry name" value="MscL"/>
    <property type="match status" value="1"/>
</dbReference>
<protein>
    <recommendedName>
        <fullName evidence="11">Large-conductance mechanosensitive channel</fullName>
    </recommendedName>
</protein>
<accession>A0A6J4DZK7</accession>
<dbReference type="PROSITE" id="PS01327">
    <property type="entry name" value="MSCL"/>
    <property type="match status" value="1"/>
</dbReference>
<dbReference type="PANTHER" id="PTHR30266:SF2">
    <property type="entry name" value="LARGE-CONDUCTANCE MECHANOSENSITIVE CHANNEL"/>
    <property type="match status" value="1"/>
</dbReference>
<dbReference type="SUPFAM" id="SSF81330">
    <property type="entry name" value="Gated mechanosensitive channel"/>
    <property type="match status" value="1"/>
</dbReference>
<proteinExistence type="inferred from homology"/>
<dbReference type="KEGG" id="ptw:TUM18999_11180"/>
<evidence type="ECO:0000256" key="2">
    <source>
        <dbReference type="ARBA" id="ARBA00007254"/>
    </source>
</evidence>
<keyword evidence="8 11" id="KW-0406">Ion transport</keyword>
<dbReference type="NCBIfam" id="NF001843">
    <property type="entry name" value="PRK00567.1-4"/>
    <property type="match status" value="1"/>
</dbReference>
<dbReference type="InterPro" id="IPR037673">
    <property type="entry name" value="MSC/AndL"/>
</dbReference>
<keyword evidence="6 11" id="KW-0812">Transmembrane</keyword>
<evidence type="ECO:0000256" key="1">
    <source>
        <dbReference type="ARBA" id="ARBA00004651"/>
    </source>
</evidence>
<evidence type="ECO:0000256" key="11">
    <source>
        <dbReference type="HAMAP-Rule" id="MF_00115"/>
    </source>
</evidence>
<evidence type="ECO:0000256" key="5">
    <source>
        <dbReference type="ARBA" id="ARBA00022475"/>
    </source>
</evidence>
<name>A0A6J4DZK7_9PSED</name>
<comment type="similarity">
    <text evidence="2 11">Belongs to the MscL family.</text>
</comment>
<dbReference type="InterPro" id="IPR036019">
    <property type="entry name" value="MscL_channel"/>
</dbReference>
<dbReference type="EMBL" id="BQKM01000006">
    <property type="protein sequence ID" value="GJN53386.1"/>
    <property type="molecule type" value="Genomic_DNA"/>
</dbReference>
<evidence type="ECO:0000256" key="6">
    <source>
        <dbReference type="ARBA" id="ARBA00022692"/>
    </source>
</evidence>
<dbReference type="PRINTS" id="PR01264">
    <property type="entry name" value="MECHCHANNEL"/>
</dbReference>
<dbReference type="InterPro" id="IPR019823">
    <property type="entry name" value="Mechanosensitive_channel_CS"/>
</dbReference>
<evidence type="ECO:0000313" key="14">
    <source>
        <dbReference type="Proteomes" id="UP000509383"/>
    </source>
</evidence>
<evidence type="ECO:0000313" key="12">
    <source>
        <dbReference type="EMBL" id="BCG22927.1"/>
    </source>
</evidence>
<evidence type="ECO:0000256" key="8">
    <source>
        <dbReference type="ARBA" id="ARBA00023065"/>
    </source>
</evidence>
<keyword evidence="4 11" id="KW-0813">Transport</keyword>
<comment type="subunit">
    <text evidence="3 11">Homopentamer.</text>
</comment>
<dbReference type="RefSeq" id="WP_173173459.1">
    <property type="nucleotide sequence ID" value="NZ_AP023189.1"/>
</dbReference>